<dbReference type="InterPro" id="IPR016024">
    <property type="entry name" value="ARM-type_fold"/>
</dbReference>
<evidence type="ECO:0000256" key="1">
    <source>
        <dbReference type="SAM" id="MobiDB-lite"/>
    </source>
</evidence>
<dbReference type="SUPFAM" id="SSF48371">
    <property type="entry name" value="ARM repeat"/>
    <property type="match status" value="1"/>
</dbReference>
<name>A0A4V3XF18_9AGAM</name>
<reference evidence="2 3" key="1">
    <citation type="submission" date="2019-02" db="EMBL/GenBank/DDBJ databases">
        <title>Genome sequencing of the rare red list fungi Bondarzewia mesenterica.</title>
        <authorList>
            <person name="Buettner E."/>
            <person name="Kellner H."/>
        </authorList>
    </citation>
    <scope>NUCLEOTIDE SEQUENCE [LARGE SCALE GENOMIC DNA]</scope>
    <source>
        <strain evidence="2 3">DSM 108281</strain>
    </source>
</reference>
<dbReference type="PANTHER" id="PTHR16023">
    <property type="entry name" value="TAX1 BINDING PROTEIN-RELATED"/>
    <property type="match status" value="1"/>
</dbReference>
<sequence>MVLTVCKVWIPRQGVRIDYAAIIEILIQQLDGQYDEIQQSTALQWLAEFLTFAQEVMVPFTSRLIPAILPNLAHHIPMIQTAANCMNKPLTNVIQSLPLPSEVPTQQNTFDRPTNGPLRNAPSSPSPIPNSPATSHQATLPGQS</sequence>
<dbReference type="EMBL" id="SGPL01000195">
    <property type="protein sequence ID" value="THH15713.1"/>
    <property type="molecule type" value="Genomic_DNA"/>
</dbReference>
<dbReference type="InterPro" id="IPR011989">
    <property type="entry name" value="ARM-like"/>
</dbReference>
<organism evidence="2 3">
    <name type="scientific">Bondarzewia mesenterica</name>
    <dbReference type="NCBI Taxonomy" id="1095465"/>
    <lineage>
        <taxon>Eukaryota</taxon>
        <taxon>Fungi</taxon>
        <taxon>Dikarya</taxon>
        <taxon>Basidiomycota</taxon>
        <taxon>Agaricomycotina</taxon>
        <taxon>Agaricomycetes</taxon>
        <taxon>Russulales</taxon>
        <taxon>Bondarzewiaceae</taxon>
        <taxon>Bondarzewia</taxon>
    </lineage>
</organism>
<proteinExistence type="predicted"/>
<dbReference type="PANTHER" id="PTHR16023:SF0">
    <property type="entry name" value="PROTEIN VAC14 HOMOLOG"/>
    <property type="match status" value="1"/>
</dbReference>
<protein>
    <submittedName>
        <fullName evidence="2">Uncharacterized protein</fullName>
    </submittedName>
</protein>
<evidence type="ECO:0000313" key="2">
    <source>
        <dbReference type="EMBL" id="THH15713.1"/>
    </source>
</evidence>
<dbReference type="InterPro" id="IPR026825">
    <property type="entry name" value="Vac14"/>
</dbReference>
<accession>A0A4V3XF18</accession>
<evidence type="ECO:0000313" key="3">
    <source>
        <dbReference type="Proteomes" id="UP000310158"/>
    </source>
</evidence>
<dbReference type="GO" id="GO:0070772">
    <property type="term" value="C:PAS complex"/>
    <property type="evidence" value="ECO:0007669"/>
    <property type="project" value="InterPro"/>
</dbReference>
<comment type="caution">
    <text evidence="2">The sequence shown here is derived from an EMBL/GenBank/DDBJ whole genome shotgun (WGS) entry which is preliminary data.</text>
</comment>
<dbReference type="Proteomes" id="UP000310158">
    <property type="component" value="Unassembled WGS sequence"/>
</dbReference>
<dbReference type="OrthoDB" id="5574975at2759"/>
<dbReference type="GO" id="GO:0006661">
    <property type="term" value="P:phosphatidylinositol biosynthetic process"/>
    <property type="evidence" value="ECO:0007669"/>
    <property type="project" value="InterPro"/>
</dbReference>
<dbReference type="GO" id="GO:0000329">
    <property type="term" value="C:fungal-type vacuole membrane"/>
    <property type="evidence" value="ECO:0007669"/>
    <property type="project" value="TreeGrafter"/>
</dbReference>
<dbReference type="AlphaFoldDB" id="A0A4V3XF18"/>
<feature type="compositionally biased region" description="Polar residues" evidence="1">
    <location>
        <begin position="103"/>
        <end position="112"/>
    </location>
</feature>
<keyword evidence="3" id="KW-1185">Reference proteome</keyword>
<gene>
    <name evidence="2" type="ORF">EW146_g4806</name>
</gene>
<dbReference type="Gene3D" id="1.25.10.10">
    <property type="entry name" value="Leucine-rich Repeat Variant"/>
    <property type="match status" value="1"/>
</dbReference>
<dbReference type="GO" id="GO:0010008">
    <property type="term" value="C:endosome membrane"/>
    <property type="evidence" value="ECO:0007669"/>
    <property type="project" value="TreeGrafter"/>
</dbReference>
<feature type="region of interest" description="Disordered" evidence="1">
    <location>
        <begin position="97"/>
        <end position="144"/>
    </location>
</feature>